<evidence type="ECO:0000313" key="3">
    <source>
        <dbReference type="EMBL" id="KAG1908778.1"/>
    </source>
</evidence>
<feature type="region of interest" description="Disordered" evidence="1">
    <location>
        <begin position="42"/>
        <end position="63"/>
    </location>
</feature>
<dbReference type="PROSITE" id="PS00028">
    <property type="entry name" value="ZINC_FINGER_C2H2_1"/>
    <property type="match status" value="1"/>
</dbReference>
<name>A0AAD4EQM9_9AGAM</name>
<feature type="compositionally biased region" description="Polar residues" evidence="1">
    <location>
        <begin position="48"/>
        <end position="60"/>
    </location>
</feature>
<dbReference type="EMBL" id="JABBWK010000001">
    <property type="protein sequence ID" value="KAG1908778.1"/>
    <property type="molecule type" value="Genomic_DNA"/>
</dbReference>
<dbReference type="InterPro" id="IPR041078">
    <property type="entry name" value="Plavaka"/>
</dbReference>
<reference evidence="3" key="1">
    <citation type="journal article" date="2020" name="New Phytol.">
        <title>Comparative genomics reveals dynamic genome evolution in host specialist ectomycorrhizal fungi.</title>
        <authorList>
            <person name="Lofgren L.A."/>
            <person name="Nguyen N.H."/>
            <person name="Vilgalys R."/>
            <person name="Ruytinx J."/>
            <person name="Liao H.L."/>
            <person name="Branco S."/>
            <person name="Kuo A."/>
            <person name="LaButti K."/>
            <person name="Lipzen A."/>
            <person name="Andreopoulos W."/>
            <person name="Pangilinan J."/>
            <person name="Riley R."/>
            <person name="Hundley H."/>
            <person name="Na H."/>
            <person name="Barry K."/>
            <person name="Grigoriev I.V."/>
            <person name="Stajich J.E."/>
            <person name="Kennedy P.G."/>
        </authorList>
    </citation>
    <scope>NUCLEOTIDE SEQUENCE</scope>
    <source>
        <strain evidence="3">FC203</strain>
    </source>
</reference>
<sequence>MLLHTVDILQRNWNSRPDHNALQLPCGRSNCQRYFKTQAGRTKHWNSAHPTITKPPNSYRASVSEEPEEPYYPAPVQPHEPQFDFQEVENDWLNLTGHDGMHNSPAPRIDTEFWGPGDCLYRNFHKDLDARPCDDNGVFLPPGSLPKPLSDKSSSDWTPYRNRVEFEMAEYLFTENQTPAGQINTVAQKSVPMFKHDDKPPFADFRDLYKTIDRTPLGDVKWQSFSVRYNGEKPDTDAPLWMDQVFDVWYHDPREVIRNMLANPDYAKEFDYRPYCKFSTDDDKHQWKDFMSGDWAWDQADIISEDPESHGSMFVPVVLGSDKTTVSVAMGNNEYCPLYASIGNVCNNVRRAHRDAVSIIAFLAIPKTTKEHATSDVKFRKFRRQLFHCSLSKILKTLRPGITKYEVAHFGDGHFCRVIYGLGAYIADYEEQVLLTCIVRGWCPRCLSSHINLDEPAGWRCRHHTDVLVKEGTLDALWDEYGIVGDLIPFTNDSARADIHELIAPDILHQLIKGTFKDHLVDWIEKYLYQTHSKKDAERIIDDIDRRIAAVPAFAGLRRFPQGQGFKQWTGDDSKALMKVYLSAIEGYVPVDMVWTFRAFLEFCYLVRRSIITEKMLEQIQEALDWFHRHRQIFETLNVISTFSLPRQHSLQHYIHLIRLFGAPNGLCSSITEAKHIKAVKEPWRRSSRYEALGQMLVTNQRLDKLAASRADFTQRKMLNERLRALNLTAPDEAANTQAVNTTVDNDNDNDNEVDDRPTNVKAHVELAKTPPIELSIPHLRLLNLLQHFLFGQLNRNDPHDPSEVPLAYCLQFNDKISVFNSACSRFFAPSDLSGIGGMRHEYIRACPIWRNEHPQFDCVFVNTNPGLDVVRWFDTIGDLPNEDTGMWVVQPAHNNNNTPHISVIHIDSIYRTADLIPVYGTRVIPAQHHHHQTYDIFHRFYVNKYADHHSFEIAF</sequence>
<dbReference type="Proteomes" id="UP001195769">
    <property type="component" value="Unassembled WGS sequence"/>
</dbReference>
<dbReference type="Pfam" id="PF18759">
    <property type="entry name" value="Plavaka"/>
    <property type="match status" value="1"/>
</dbReference>
<evidence type="ECO:0000256" key="1">
    <source>
        <dbReference type="SAM" id="MobiDB-lite"/>
    </source>
</evidence>
<protein>
    <recommendedName>
        <fullName evidence="2">C2H2-type domain-containing protein</fullName>
    </recommendedName>
</protein>
<dbReference type="GeneID" id="64658185"/>
<keyword evidence="4" id="KW-1185">Reference proteome</keyword>
<comment type="caution">
    <text evidence="3">The sequence shown here is derived from an EMBL/GenBank/DDBJ whole genome shotgun (WGS) entry which is preliminary data.</text>
</comment>
<evidence type="ECO:0000313" key="4">
    <source>
        <dbReference type="Proteomes" id="UP001195769"/>
    </source>
</evidence>
<accession>A0AAD4EQM9</accession>
<organism evidence="3 4">
    <name type="scientific">Suillus fuscotomentosus</name>
    <dbReference type="NCBI Taxonomy" id="1912939"/>
    <lineage>
        <taxon>Eukaryota</taxon>
        <taxon>Fungi</taxon>
        <taxon>Dikarya</taxon>
        <taxon>Basidiomycota</taxon>
        <taxon>Agaricomycotina</taxon>
        <taxon>Agaricomycetes</taxon>
        <taxon>Agaricomycetidae</taxon>
        <taxon>Boletales</taxon>
        <taxon>Suillineae</taxon>
        <taxon>Suillaceae</taxon>
        <taxon>Suillus</taxon>
    </lineage>
</organism>
<feature type="domain" description="C2H2-type" evidence="2">
    <location>
        <begin position="26"/>
        <end position="49"/>
    </location>
</feature>
<dbReference type="RefSeq" id="XP_041234353.1">
    <property type="nucleotide sequence ID" value="XM_041363887.1"/>
</dbReference>
<evidence type="ECO:0000259" key="2">
    <source>
        <dbReference type="PROSITE" id="PS00028"/>
    </source>
</evidence>
<dbReference type="AlphaFoldDB" id="A0AAD4EQM9"/>
<gene>
    <name evidence="3" type="ORF">F5891DRAFT_1124413</name>
</gene>
<proteinExistence type="predicted"/>
<dbReference type="InterPro" id="IPR013087">
    <property type="entry name" value="Znf_C2H2_type"/>
</dbReference>